<dbReference type="Gene3D" id="3.40.1280.10">
    <property type="match status" value="1"/>
</dbReference>
<dbReference type="EMBL" id="NQWI01000054">
    <property type="protein sequence ID" value="PDW02727.1"/>
    <property type="molecule type" value="Genomic_DNA"/>
</dbReference>
<dbReference type="InterPro" id="IPR029026">
    <property type="entry name" value="tRNA_m1G_MTases_N"/>
</dbReference>
<name>A0A2A6RI24_9CHLR</name>
<evidence type="ECO:0000256" key="1">
    <source>
        <dbReference type="ARBA" id="ARBA00007228"/>
    </source>
</evidence>
<keyword evidence="4" id="KW-0949">S-adenosyl-L-methionine</keyword>
<keyword evidence="7" id="KW-1185">Reference proteome</keyword>
<evidence type="ECO:0000313" key="6">
    <source>
        <dbReference type="EMBL" id="PDW02727.1"/>
    </source>
</evidence>
<dbReference type="GO" id="GO:0008173">
    <property type="term" value="F:RNA methyltransferase activity"/>
    <property type="evidence" value="ECO:0007669"/>
    <property type="project" value="InterPro"/>
</dbReference>
<gene>
    <name evidence="6" type="ORF">CJ255_12530</name>
</gene>
<dbReference type="InterPro" id="IPR004384">
    <property type="entry name" value="RNA_MeTrfase_TrmJ/LasT"/>
</dbReference>
<dbReference type="CDD" id="cd18093">
    <property type="entry name" value="SpoU-like_TrmJ"/>
    <property type="match status" value="1"/>
</dbReference>
<evidence type="ECO:0000256" key="4">
    <source>
        <dbReference type="ARBA" id="ARBA00022691"/>
    </source>
</evidence>
<keyword evidence="2" id="KW-0489">Methyltransferase</keyword>
<feature type="domain" description="tRNA/rRNA methyltransferase SpoU type" evidence="5">
    <location>
        <begin position="50"/>
        <end position="199"/>
    </location>
</feature>
<evidence type="ECO:0000259" key="5">
    <source>
        <dbReference type="Pfam" id="PF00588"/>
    </source>
</evidence>
<keyword evidence="3" id="KW-0808">Transferase</keyword>
<dbReference type="AlphaFoldDB" id="A0A2A6RI24"/>
<comment type="similarity">
    <text evidence="1">Belongs to the class IV-like SAM-binding methyltransferase superfamily. RNA methyltransferase TrmH family.</text>
</comment>
<protein>
    <recommendedName>
        <fullName evidence="5">tRNA/rRNA methyltransferase SpoU type domain-containing protein</fullName>
    </recommendedName>
</protein>
<dbReference type="PANTHER" id="PTHR42786">
    <property type="entry name" value="TRNA/RRNA METHYLTRANSFERASE"/>
    <property type="match status" value="1"/>
</dbReference>
<evidence type="ECO:0000256" key="3">
    <source>
        <dbReference type="ARBA" id="ARBA00022679"/>
    </source>
</evidence>
<dbReference type="InterPro" id="IPR001537">
    <property type="entry name" value="SpoU_MeTrfase"/>
</dbReference>
<evidence type="ECO:0000313" key="7">
    <source>
        <dbReference type="Proteomes" id="UP000220527"/>
    </source>
</evidence>
<dbReference type="PIRSF" id="PIRSF004808">
    <property type="entry name" value="LasT"/>
    <property type="match status" value="1"/>
</dbReference>
<dbReference type="PANTHER" id="PTHR42786:SF2">
    <property type="entry name" value="TRNA (CYTIDINE_URIDINE-2'-O-)-METHYLTRANSFERASE TRMJ"/>
    <property type="match status" value="1"/>
</dbReference>
<dbReference type="SUPFAM" id="SSF75217">
    <property type="entry name" value="alpha/beta knot"/>
    <property type="match status" value="1"/>
</dbReference>
<dbReference type="Gene3D" id="1.10.8.590">
    <property type="match status" value="1"/>
</dbReference>
<reference evidence="7" key="1">
    <citation type="submission" date="2017-08" db="EMBL/GenBank/DDBJ databases">
        <authorList>
            <person name="Grouzdev D.S."/>
            <person name="Gaisin V.A."/>
            <person name="Rysina M.S."/>
            <person name="Gorlenko V.M."/>
        </authorList>
    </citation>
    <scope>NUCLEOTIDE SEQUENCE [LARGE SCALE GENOMIC DNA]</scope>
    <source>
        <strain evidence="7">Kir15-3F</strain>
    </source>
</reference>
<dbReference type="GO" id="GO:0005829">
    <property type="term" value="C:cytosol"/>
    <property type="evidence" value="ECO:0007669"/>
    <property type="project" value="TreeGrafter"/>
</dbReference>
<accession>A0A2A6RI24</accession>
<dbReference type="GO" id="GO:0002128">
    <property type="term" value="P:tRNA nucleoside ribose methylation"/>
    <property type="evidence" value="ECO:0007669"/>
    <property type="project" value="TreeGrafter"/>
</dbReference>
<dbReference type="Pfam" id="PF00588">
    <property type="entry name" value="SpoU_methylase"/>
    <property type="match status" value="1"/>
</dbReference>
<sequence>MLSENSMNWCWSAGFSRLKPALQPLHRAIFALLPIFYLLVSVSSPNMQTLLLILHRPQDARNIGAAMRAMKNMGLCHLRLVAPVAYAVEELLRIAHRSEDIIETLEIFEDLPSALADVHYVVGTSERMHPERPMCNDVRALAPELLVRAQTSRVALLFGPEDHGLDRAALDHCHVVLRLPSTLDYPSLNLAQAVLLLLYELRMAAEQPLPPLPAHTPAPGADHEVLIQLLRATMSASGFVKAGDGSTNLRRLRGLFTRAQPNASEIALLNALLRQILSALRR</sequence>
<evidence type="ECO:0000256" key="2">
    <source>
        <dbReference type="ARBA" id="ARBA00022603"/>
    </source>
</evidence>
<dbReference type="InterPro" id="IPR029028">
    <property type="entry name" value="Alpha/beta_knot_MTases"/>
</dbReference>
<dbReference type="OrthoDB" id="9806346at2"/>
<dbReference type="Proteomes" id="UP000220527">
    <property type="component" value="Unassembled WGS sequence"/>
</dbReference>
<organism evidence="6 7">
    <name type="scientific">Candidatus Viridilinea mediisalina</name>
    <dbReference type="NCBI Taxonomy" id="2024553"/>
    <lineage>
        <taxon>Bacteria</taxon>
        <taxon>Bacillati</taxon>
        <taxon>Chloroflexota</taxon>
        <taxon>Chloroflexia</taxon>
        <taxon>Chloroflexales</taxon>
        <taxon>Chloroflexineae</taxon>
        <taxon>Oscillochloridaceae</taxon>
        <taxon>Candidatus Viridilinea</taxon>
    </lineage>
</organism>
<comment type="caution">
    <text evidence="6">The sequence shown here is derived from an EMBL/GenBank/DDBJ whole genome shotgun (WGS) entry which is preliminary data.</text>
</comment>
<dbReference type="GO" id="GO:0003723">
    <property type="term" value="F:RNA binding"/>
    <property type="evidence" value="ECO:0007669"/>
    <property type="project" value="InterPro"/>
</dbReference>
<proteinExistence type="inferred from homology"/>